<dbReference type="RefSeq" id="WP_183999428.1">
    <property type="nucleotide sequence ID" value="NZ_JACIEH010000003.1"/>
</dbReference>
<evidence type="ECO:0000256" key="2">
    <source>
        <dbReference type="ARBA" id="ARBA00023015"/>
    </source>
</evidence>
<dbReference type="SUPFAM" id="SSF46785">
    <property type="entry name" value="Winged helix' DNA-binding domain"/>
    <property type="match status" value="1"/>
</dbReference>
<dbReference type="GO" id="GO:0043565">
    <property type="term" value="F:sequence-specific DNA binding"/>
    <property type="evidence" value="ECO:0007669"/>
    <property type="project" value="TreeGrafter"/>
</dbReference>
<dbReference type="InterPro" id="IPR005119">
    <property type="entry name" value="LysR_subst-bd"/>
</dbReference>
<accession>A0A7W6JX80</accession>
<keyword evidence="3 6" id="KW-0238">DNA-binding</keyword>
<evidence type="ECO:0000256" key="3">
    <source>
        <dbReference type="ARBA" id="ARBA00023125"/>
    </source>
</evidence>
<organism evidence="6 7">
    <name type="scientific">Sphingomonas kyeonggiensis</name>
    <dbReference type="NCBI Taxonomy" id="1268553"/>
    <lineage>
        <taxon>Bacteria</taxon>
        <taxon>Pseudomonadati</taxon>
        <taxon>Pseudomonadota</taxon>
        <taxon>Alphaproteobacteria</taxon>
        <taxon>Sphingomonadales</taxon>
        <taxon>Sphingomonadaceae</taxon>
        <taxon>Sphingomonas</taxon>
    </lineage>
</organism>
<dbReference type="InterPro" id="IPR036390">
    <property type="entry name" value="WH_DNA-bd_sf"/>
</dbReference>
<dbReference type="Proteomes" id="UP000557392">
    <property type="component" value="Unassembled WGS sequence"/>
</dbReference>
<dbReference type="InterPro" id="IPR058163">
    <property type="entry name" value="LysR-type_TF_proteobact-type"/>
</dbReference>
<dbReference type="PROSITE" id="PS50931">
    <property type="entry name" value="HTH_LYSR"/>
    <property type="match status" value="1"/>
</dbReference>
<keyword evidence="2" id="KW-0805">Transcription regulation</keyword>
<name>A0A7W6JX80_9SPHN</name>
<dbReference type="Pfam" id="PF03466">
    <property type="entry name" value="LysR_substrate"/>
    <property type="match status" value="1"/>
</dbReference>
<evidence type="ECO:0000313" key="7">
    <source>
        <dbReference type="Proteomes" id="UP000557392"/>
    </source>
</evidence>
<proteinExistence type="inferred from homology"/>
<dbReference type="CDD" id="cd08474">
    <property type="entry name" value="PBP2_CrgA_like_5"/>
    <property type="match status" value="1"/>
</dbReference>
<dbReference type="Gene3D" id="1.10.10.10">
    <property type="entry name" value="Winged helix-like DNA-binding domain superfamily/Winged helix DNA-binding domain"/>
    <property type="match status" value="1"/>
</dbReference>
<dbReference type="AlphaFoldDB" id="A0A7W6JX80"/>
<feature type="domain" description="HTH lysR-type" evidence="5">
    <location>
        <begin position="9"/>
        <end position="65"/>
    </location>
</feature>
<dbReference type="InterPro" id="IPR036388">
    <property type="entry name" value="WH-like_DNA-bd_sf"/>
</dbReference>
<gene>
    <name evidence="6" type="ORF">GGR46_003672</name>
</gene>
<dbReference type="SUPFAM" id="SSF53850">
    <property type="entry name" value="Periplasmic binding protein-like II"/>
    <property type="match status" value="1"/>
</dbReference>
<keyword evidence="7" id="KW-1185">Reference proteome</keyword>
<dbReference type="FunFam" id="1.10.10.10:FF:000001">
    <property type="entry name" value="LysR family transcriptional regulator"/>
    <property type="match status" value="1"/>
</dbReference>
<evidence type="ECO:0000313" key="6">
    <source>
        <dbReference type="EMBL" id="MBB4100100.1"/>
    </source>
</evidence>
<keyword evidence="4" id="KW-0804">Transcription</keyword>
<sequence length="300" mass="32639">MDTALLSADYQQLRGFVAVAQALSFSRAAGAMGVSPSALSQLVRGLEERLGTRLLNRTTRSVSLTEAGAALLARTGPALAELGEAMLQARAGREGIAGRVRVHASRFAGELHVLPILARFGRDYPDVVLDISLDDTVIDIVAGGYDVAIRIGELVERDMVAVALGKEMRQLAVATPDYVAAHGVPEHPRALLGHRCIRWRWPGNSAPYHWEFWEEGWFQVAVDGPLILDDKQACLEAALQGAGIAFAIEPKVREHIAAGRLVPMLERWSAPFPGHYLCYPQQRHMAPAVRAFIDAVRRGA</sequence>
<dbReference type="Gene3D" id="3.40.190.290">
    <property type="match status" value="1"/>
</dbReference>
<evidence type="ECO:0000256" key="4">
    <source>
        <dbReference type="ARBA" id="ARBA00023163"/>
    </source>
</evidence>
<dbReference type="GO" id="GO:0006351">
    <property type="term" value="P:DNA-templated transcription"/>
    <property type="evidence" value="ECO:0007669"/>
    <property type="project" value="TreeGrafter"/>
</dbReference>
<dbReference type="EMBL" id="JACIEH010000003">
    <property type="protein sequence ID" value="MBB4100100.1"/>
    <property type="molecule type" value="Genomic_DNA"/>
</dbReference>
<dbReference type="PANTHER" id="PTHR30537:SF1">
    <property type="entry name" value="HTH-TYPE TRANSCRIPTIONAL REGULATOR PGRR"/>
    <property type="match status" value="1"/>
</dbReference>
<protein>
    <submittedName>
        <fullName evidence="6">DNA-binding transcriptional LysR family regulator</fullName>
    </submittedName>
</protein>
<dbReference type="Pfam" id="PF00126">
    <property type="entry name" value="HTH_1"/>
    <property type="match status" value="1"/>
</dbReference>
<dbReference type="InterPro" id="IPR000847">
    <property type="entry name" value="LysR_HTH_N"/>
</dbReference>
<dbReference type="GO" id="GO:0003700">
    <property type="term" value="F:DNA-binding transcription factor activity"/>
    <property type="evidence" value="ECO:0007669"/>
    <property type="project" value="InterPro"/>
</dbReference>
<evidence type="ECO:0000259" key="5">
    <source>
        <dbReference type="PROSITE" id="PS50931"/>
    </source>
</evidence>
<evidence type="ECO:0000256" key="1">
    <source>
        <dbReference type="ARBA" id="ARBA00009437"/>
    </source>
</evidence>
<reference evidence="6 7" key="1">
    <citation type="submission" date="2020-08" db="EMBL/GenBank/DDBJ databases">
        <title>Genomic Encyclopedia of Type Strains, Phase IV (KMG-IV): sequencing the most valuable type-strain genomes for metagenomic binning, comparative biology and taxonomic classification.</title>
        <authorList>
            <person name="Goeker M."/>
        </authorList>
    </citation>
    <scope>NUCLEOTIDE SEQUENCE [LARGE SCALE GENOMIC DNA]</scope>
    <source>
        <strain evidence="6 7">DSM 101806</strain>
    </source>
</reference>
<dbReference type="PANTHER" id="PTHR30537">
    <property type="entry name" value="HTH-TYPE TRANSCRIPTIONAL REGULATOR"/>
    <property type="match status" value="1"/>
</dbReference>
<comment type="caution">
    <text evidence="6">The sequence shown here is derived from an EMBL/GenBank/DDBJ whole genome shotgun (WGS) entry which is preliminary data.</text>
</comment>
<comment type="similarity">
    <text evidence="1">Belongs to the LysR transcriptional regulatory family.</text>
</comment>